<dbReference type="AlphaFoldDB" id="A0A167QRN6"/>
<evidence type="ECO:0000256" key="2">
    <source>
        <dbReference type="SAM" id="Phobius"/>
    </source>
</evidence>
<feature type="compositionally biased region" description="Polar residues" evidence="1">
    <location>
        <begin position="187"/>
        <end position="199"/>
    </location>
</feature>
<keyword evidence="2" id="KW-0472">Membrane</keyword>
<accession>A0A167QRN6</accession>
<dbReference type="InParanoid" id="A0A167QRN6"/>
<keyword evidence="2" id="KW-1133">Transmembrane helix</keyword>
<organism evidence="3 4">
    <name type="scientific">Phycomyces blakesleeanus (strain ATCC 8743b / DSM 1359 / FGSC 10004 / NBRC 33097 / NRRL 1555)</name>
    <dbReference type="NCBI Taxonomy" id="763407"/>
    <lineage>
        <taxon>Eukaryota</taxon>
        <taxon>Fungi</taxon>
        <taxon>Fungi incertae sedis</taxon>
        <taxon>Mucoromycota</taxon>
        <taxon>Mucoromycotina</taxon>
        <taxon>Mucoromycetes</taxon>
        <taxon>Mucorales</taxon>
        <taxon>Phycomycetaceae</taxon>
        <taxon>Phycomyces</taxon>
    </lineage>
</organism>
<sequence>MFNETTNPLARNKFLLSTIILGWSGWSTALSGACLLGVINGAWWIVVYEFGILAAISWTFWSNTIDVYRLAILTFLAASIPLLTIQVDFVLHAHISFDNVSVGAYSIGYIVLLVTQYVLVIVLGSGSNSYLGRLGSIDSNDSGSGSGSGFGPGSGSGVFEPRSEKQMEPSVQDKRISMPNRVRIPESDTTLVHKSHSSPSLAANLDRDIYTLSID</sequence>
<dbReference type="VEuPathDB" id="FungiDB:PHYBLDRAFT_140154"/>
<evidence type="ECO:0000313" key="4">
    <source>
        <dbReference type="Proteomes" id="UP000077315"/>
    </source>
</evidence>
<name>A0A167QRN6_PHYB8</name>
<gene>
    <name evidence="3" type="ORF">PHYBLDRAFT_140154</name>
</gene>
<dbReference type="Proteomes" id="UP000077315">
    <property type="component" value="Unassembled WGS sequence"/>
</dbReference>
<dbReference type="RefSeq" id="XP_018298184.1">
    <property type="nucleotide sequence ID" value="XM_018430340.1"/>
</dbReference>
<keyword evidence="2" id="KW-0812">Transmembrane</keyword>
<feature type="compositionally biased region" description="Basic and acidic residues" evidence="1">
    <location>
        <begin position="161"/>
        <end position="176"/>
    </location>
</feature>
<protein>
    <recommendedName>
        <fullName evidence="5">Transmembrane protein</fullName>
    </recommendedName>
</protein>
<dbReference type="GeneID" id="28991246"/>
<dbReference type="STRING" id="763407.A0A167QRN6"/>
<evidence type="ECO:0008006" key="5">
    <source>
        <dbReference type="Google" id="ProtNLM"/>
    </source>
</evidence>
<evidence type="ECO:0000313" key="3">
    <source>
        <dbReference type="EMBL" id="OAD80144.1"/>
    </source>
</evidence>
<evidence type="ECO:0000256" key="1">
    <source>
        <dbReference type="SAM" id="MobiDB-lite"/>
    </source>
</evidence>
<keyword evidence="4" id="KW-1185">Reference proteome</keyword>
<dbReference type="EMBL" id="KV440972">
    <property type="protein sequence ID" value="OAD80144.1"/>
    <property type="molecule type" value="Genomic_DNA"/>
</dbReference>
<proteinExistence type="predicted"/>
<dbReference type="OrthoDB" id="5983572at2759"/>
<feature type="region of interest" description="Disordered" evidence="1">
    <location>
        <begin position="142"/>
        <end position="199"/>
    </location>
</feature>
<feature type="compositionally biased region" description="Gly residues" evidence="1">
    <location>
        <begin position="144"/>
        <end position="156"/>
    </location>
</feature>
<feature type="transmembrane region" description="Helical" evidence="2">
    <location>
        <begin position="41"/>
        <end position="61"/>
    </location>
</feature>
<reference evidence="4" key="1">
    <citation type="submission" date="2015-06" db="EMBL/GenBank/DDBJ databases">
        <title>Expansion of signal transduction pathways in fungi by whole-genome duplication.</title>
        <authorList>
            <consortium name="DOE Joint Genome Institute"/>
            <person name="Corrochano L.M."/>
            <person name="Kuo A."/>
            <person name="Marcet-Houben M."/>
            <person name="Polaino S."/>
            <person name="Salamov A."/>
            <person name="Villalobos J.M."/>
            <person name="Alvarez M.I."/>
            <person name="Avalos J."/>
            <person name="Benito E.P."/>
            <person name="Benoit I."/>
            <person name="Burger G."/>
            <person name="Camino L.P."/>
            <person name="Canovas D."/>
            <person name="Cerda-Olmedo E."/>
            <person name="Cheng J.-F."/>
            <person name="Dominguez A."/>
            <person name="Elias M."/>
            <person name="Eslava A.P."/>
            <person name="Glaser F."/>
            <person name="Grimwood J."/>
            <person name="Gutierrez G."/>
            <person name="Heitman J."/>
            <person name="Henrissat B."/>
            <person name="Iturriaga E.A."/>
            <person name="Lang B.F."/>
            <person name="Lavin J.L."/>
            <person name="Lee S."/>
            <person name="Li W."/>
            <person name="Lindquist E."/>
            <person name="Lopez-Garcia S."/>
            <person name="Luque E.M."/>
            <person name="Marcos A.T."/>
            <person name="Martin J."/>
            <person name="McCluskey K."/>
            <person name="Medina H.R."/>
            <person name="Miralles-Duran A."/>
            <person name="Miyazaki A."/>
            <person name="Munoz-Torres E."/>
            <person name="Oguiza J.A."/>
            <person name="Ohm R."/>
            <person name="Olmedo M."/>
            <person name="Orejas M."/>
            <person name="Ortiz-Castellanos L."/>
            <person name="Pisabarro A.G."/>
            <person name="Rodriguez-Romero J."/>
            <person name="Ruiz-Herrera J."/>
            <person name="Ruiz-Vazquez R."/>
            <person name="Sanz C."/>
            <person name="Schackwitz W."/>
            <person name="Schmutz J."/>
            <person name="Shahriari M."/>
            <person name="Shelest E."/>
            <person name="Silva-Franco F."/>
            <person name="Soanes D."/>
            <person name="Syed K."/>
            <person name="Tagua V.G."/>
            <person name="Talbot N.J."/>
            <person name="Thon M."/>
            <person name="De vries R.P."/>
            <person name="Wiebenga A."/>
            <person name="Yadav J.S."/>
            <person name="Braun E.L."/>
            <person name="Baker S."/>
            <person name="Garre V."/>
            <person name="Horwitz B."/>
            <person name="Torres-Martinez S."/>
            <person name="Idnurm A."/>
            <person name="Herrera-Estrella A."/>
            <person name="Gabaldon T."/>
            <person name="Grigoriev I.V."/>
        </authorList>
    </citation>
    <scope>NUCLEOTIDE SEQUENCE [LARGE SCALE GENOMIC DNA]</scope>
    <source>
        <strain evidence="4">NRRL 1555(-)</strain>
    </source>
</reference>
<feature type="transmembrane region" description="Helical" evidence="2">
    <location>
        <begin position="68"/>
        <end position="91"/>
    </location>
</feature>
<feature type="transmembrane region" description="Helical" evidence="2">
    <location>
        <begin position="103"/>
        <end position="124"/>
    </location>
</feature>